<name>A0AAD0PEE2_9MONO</name>
<proteinExistence type="predicted"/>
<feature type="compositionally biased region" description="Gly residues" evidence="1">
    <location>
        <begin position="124"/>
        <end position="133"/>
    </location>
</feature>
<dbReference type="GeneID" id="80537724"/>
<reference evidence="2" key="1">
    <citation type="journal article" date="2018" name="J. Gen. Virol.">
        <title>Viruses of invasive Argentine ants from the European Main supercolony: characterization, interactions and evolution.</title>
        <authorList>
            <person name="Viljakainen L."/>
            <person name="Holmberg I."/>
            <person name="Abril S."/>
            <person name="Jurvansuu J."/>
        </authorList>
    </citation>
    <scope>NUCLEOTIDE SEQUENCE</scope>
    <source>
        <strain evidence="2">11CAT06</strain>
    </source>
</reference>
<dbReference type="KEGG" id="vg:80537724"/>
<feature type="compositionally biased region" description="Basic and acidic residues" evidence="1">
    <location>
        <begin position="61"/>
        <end position="70"/>
    </location>
</feature>
<feature type="region of interest" description="Disordered" evidence="1">
    <location>
        <begin position="33"/>
        <end position="133"/>
    </location>
</feature>
<sequence>MDPRNQHRSCQGCIRNAQRIAVLENRISYLEQNMSTGGYQSYHRGRSKSRRRGSKHRSKPRDKSKAKDDTSTDTSTADLSKDVSKLKITKLPDYVPKSKSVKSNLNPSADEFSPGPSGSQGNIGADGGASGYQ</sequence>
<dbReference type="Proteomes" id="UP000830066">
    <property type="component" value="Segment"/>
</dbReference>
<dbReference type="EMBL" id="MH213246">
    <property type="protein sequence ID" value="AXA52567.1"/>
    <property type="molecule type" value="Viral_cRNA"/>
</dbReference>
<organism evidence="2 3">
    <name type="scientific">Linepithema humile rhabdo-like virus 1</name>
    <dbReference type="NCBI Taxonomy" id="2259786"/>
    <lineage>
        <taxon>Viruses</taxon>
        <taxon>Riboviria</taxon>
        <taxon>Orthornavirae</taxon>
        <taxon>Negarnaviricota</taxon>
        <taxon>Haploviricotina</taxon>
        <taxon>Monjiviricetes</taxon>
        <taxon>Mononegavirales</taxon>
        <taxon>Lispiviridae</taxon>
        <taxon>Synelinevirus</taxon>
        <taxon>Synelinevirus paranaense</taxon>
    </lineage>
</organism>
<evidence type="ECO:0000313" key="3">
    <source>
        <dbReference type="Proteomes" id="UP000830066"/>
    </source>
</evidence>
<feature type="compositionally biased region" description="Basic residues" evidence="1">
    <location>
        <begin position="43"/>
        <end position="60"/>
    </location>
</feature>
<dbReference type="RefSeq" id="YP_010799356.1">
    <property type="nucleotide sequence ID" value="NC_076632.1"/>
</dbReference>
<evidence type="ECO:0000313" key="2">
    <source>
        <dbReference type="EMBL" id="AXA52567.1"/>
    </source>
</evidence>
<keyword evidence="3" id="KW-1185">Reference proteome</keyword>
<accession>A0AAD0PEE2</accession>
<evidence type="ECO:0000256" key="1">
    <source>
        <dbReference type="SAM" id="MobiDB-lite"/>
    </source>
</evidence>
<protein>
    <submittedName>
        <fullName evidence="2">Uncharacterized protein</fullName>
    </submittedName>
</protein>